<sequence>MAHIVVIGAGISGVTSAYALSELGHQVTVLDRHLYADKKTSFANGGQLSGSNDKVWKNASTIPKGVRWMVPTKRSA</sequence>
<gene>
    <name evidence="3" type="ORF">At1D1609_55780</name>
</gene>
<reference evidence="3 4" key="1">
    <citation type="submission" date="2018-02" db="EMBL/GenBank/DDBJ databases">
        <title>Complete genome sequence of Agrobacterium tumefaciens 1D1609.</title>
        <authorList>
            <person name="Cho S.-T."/>
            <person name="Haryono M."/>
            <person name="Chang H.-H."/>
            <person name="Santos M.N."/>
            <person name="Lai E.-M."/>
            <person name="Kuo C.-H."/>
        </authorList>
    </citation>
    <scope>NUCLEOTIDE SEQUENCE [LARGE SCALE GENOMIC DNA]</scope>
    <source>
        <strain evidence="3 4">1D1609</strain>
        <plasmid evidence="4">Plasmid pat1d1609b</plasmid>
    </source>
</reference>
<dbReference type="InterPro" id="IPR006076">
    <property type="entry name" value="FAD-dep_OxRdtase"/>
</dbReference>
<dbReference type="Pfam" id="PF01266">
    <property type="entry name" value="DAO"/>
    <property type="match status" value="1"/>
</dbReference>
<geneLocation type="plasmid" evidence="4">
    <name>pat1d1609b</name>
</geneLocation>
<organism evidence="3 4">
    <name type="scientific">Agrobacterium tumefaciens</name>
    <dbReference type="NCBI Taxonomy" id="358"/>
    <lineage>
        <taxon>Bacteria</taxon>
        <taxon>Pseudomonadati</taxon>
        <taxon>Pseudomonadota</taxon>
        <taxon>Alphaproteobacteria</taxon>
        <taxon>Hyphomicrobiales</taxon>
        <taxon>Rhizobiaceae</taxon>
        <taxon>Rhizobium/Agrobacterium group</taxon>
        <taxon>Agrobacterium</taxon>
        <taxon>Agrobacterium tumefaciens complex</taxon>
    </lineage>
</organism>
<evidence type="ECO:0000256" key="1">
    <source>
        <dbReference type="ARBA" id="ARBA00023002"/>
    </source>
</evidence>
<proteinExistence type="predicted"/>
<dbReference type="PANTHER" id="PTHR13847:SF289">
    <property type="entry name" value="GLYCINE OXIDASE"/>
    <property type="match status" value="1"/>
</dbReference>
<feature type="domain" description="FAD dependent oxidoreductase" evidence="2">
    <location>
        <begin position="4"/>
        <end position="52"/>
    </location>
</feature>
<keyword evidence="1" id="KW-0560">Oxidoreductase</keyword>
<name>A0A2L2LMN9_AGRTU</name>
<evidence type="ECO:0000313" key="4">
    <source>
        <dbReference type="Proteomes" id="UP000237717"/>
    </source>
</evidence>
<evidence type="ECO:0000313" key="3">
    <source>
        <dbReference type="EMBL" id="AVH45610.1"/>
    </source>
</evidence>
<accession>A0A2L2LMN9</accession>
<protein>
    <submittedName>
        <fullName evidence="3">D-amino acid dehydrogenase</fullName>
    </submittedName>
</protein>
<keyword evidence="3" id="KW-0614">Plasmid</keyword>
<dbReference type="GO" id="GO:0005737">
    <property type="term" value="C:cytoplasm"/>
    <property type="evidence" value="ECO:0007669"/>
    <property type="project" value="TreeGrafter"/>
</dbReference>
<dbReference type="InterPro" id="IPR036188">
    <property type="entry name" value="FAD/NAD-bd_sf"/>
</dbReference>
<dbReference type="EMBL" id="CP026928">
    <property type="protein sequence ID" value="AVH45610.1"/>
    <property type="molecule type" value="Genomic_DNA"/>
</dbReference>
<dbReference type="Proteomes" id="UP000237717">
    <property type="component" value="Plasmid pAt1D1609b"/>
</dbReference>
<dbReference type="SUPFAM" id="SSF51971">
    <property type="entry name" value="Nucleotide-binding domain"/>
    <property type="match status" value="1"/>
</dbReference>
<evidence type="ECO:0000259" key="2">
    <source>
        <dbReference type="Pfam" id="PF01266"/>
    </source>
</evidence>
<dbReference type="GO" id="GO:0016491">
    <property type="term" value="F:oxidoreductase activity"/>
    <property type="evidence" value="ECO:0007669"/>
    <property type="project" value="UniProtKB-KW"/>
</dbReference>
<dbReference type="AlphaFoldDB" id="A0A2L2LMN9"/>
<dbReference type="Gene3D" id="3.50.50.60">
    <property type="entry name" value="FAD/NAD(P)-binding domain"/>
    <property type="match status" value="1"/>
</dbReference>
<dbReference type="PANTHER" id="PTHR13847">
    <property type="entry name" value="SARCOSINE DEHYDROGENASE-RELATED"/>
    <property type="match status" value="1"/>
</dbReference>